<dbReference type="SUPFAM" id="SSF89550">
    <property type="entry name" value="PHP domain-like"/>
    <property type="match status" value="1"/>
</dbReference>
<dbReference type="GeneID" id="90449357"/>
<proteinExistence type="predicted"/>
<dbReference type="SMART" id="SM00481">
    <property type="entry name" value="POLIIIAc"/>
    <property type="match status" value="1"/>
</dbReference>
<sequence length="212" mass="23921">MKRAELHVHSTYSDGLDRVERIVDEAVRLGIDAISITDHDTVEGSMAALDYVRDEHLDIEIIPGAEVSTSDGHLLVYYIERDIDRGMSLMETIGEVRKQNGICAVSHPFQIERSGAFRIELIKHADALEVFNAKYVVGIFNRISERIADKYRMAKIAGSDAHTANEVGYGLTLYTGNLKEAIAERKTEYSGRKMPLSRQIGYSLKKKFIRQF</sequence>
<dbReference type="InterPro" id="IPR003141">
    <property type="entry name" value="Pol/His_phosphatase_N"/>
</dbReference>
<evidence type="ECO:0000259" key="1">
    <source>
        <dbReference type="SMART" id="SM00481"/>
    </source>
</evidence>
<evidence type="ECO:0000313" key="2">
    <source>
        <dbReference type="EMBL" id="XAT62939.1"/>
    </source>
</evidence>
<name>A0ABZ3H167_GEOAI</name>
<accession>A0ABZ3H167</accession>
<dbReference type="EMBL" id="CP087714">
    <property type="protein sequence ID" value="XAT62939.1"/>
    <property type="molecule type" value="Genomic_DNA"/>
</dbReference>
<reference evidence="2 3" key="1">
    <citation type="submission" date="2021-11" db="EMBL/GenBank/DDBJ databases">
        <title>Whole genome of Geoglobus acetivorans.</title>
        <authorList>
            <person name="Liu D."/>
        </authorList>
    </citation>
    <scope>NUCLEOTIDE SEQUENCE [LARGE SCALE GENOMIC DNA]</scope>
    <source>
        <strain evidence="2 3">SBH6</strain>
    </source>
</reference>
<feature type="domain" description="Polymerase/histidinol phosphatase N-terminal" evidence="1">
    <location>
        <begin position="4"/>
        <end position="71"/>
    </location>
</feature>
<dbReference type="Proteomes" id="UP001492541">
    <property type="component" value="Chromosome"/>
</dbReference>
<dbReference type="RefSeq" id="WP_193808102.1">
    <property type="nucleotide sequence ID" value="NZ_CP087714.1"/>
</dbReference>
<dbReference type="InterPro" id="IPR052018">
    <property type="entry name" value="PHP_domain"/>
</dbReference>
<dbReference type="PANTHER" id="PTHR42924:SF3">
    <property type="entry name" value="POLYMERASE_HISTIDINOL PHOSPHATASE N-TERMINAL DOMAIN-CONTAINING PROTEIN"/>
    <property type="match status" value="1"/>
</dbReference>
<organism evidence="2 3">
    <name type="scientific">Geoglobus acetivorans</name>
    <dbReference type="NCBI Taxonomy" id="565033"/>
    <lineage>
        <taxon>Archaea</taxon>
        <taxon>Methanobacteriati</taxon>
        <taxon>Methanobacteriota</taxon>
        <taxon>Archaeoglobi</taxon>
        <taxon>Archaeoglobales</taxon>
        <taxon>Archaeoglobaceae</taxon>
        <taxon>Geoglobus</taxon>
    </lineage>
</organism>
<protein>
    <submittedName>
        <fullName evidence="2">PHP domain-containing protein</fullName>
    </submittedName>
</protein>
<gene>
    <name evidence="2" type="ORF">LPQ35_06680</name>
</gene>
<evidence type="ECO:0000313" key="3">
    <source>
        <dbReference type="Proteomes" id="UP001492541"/>
    </source>
</evidence>
<dbReference type="PANTHER" id="PTHR42924">
    <property type="entry name" value="EXONUCLEASE"/>
    <property type="match status" value="1"/>
</dbReference>
<dbReference type="InterPro" id="IPR016195">
    <property type="entry name" value="Pol/histidinol_Pase-like"/>
</dbReference>
<keyword evidence="3" id="KW-1185">Reference proteome</keyword>
<dbReference type="InterPro" id="IPR004013">
    <property type="entry name" value="PHP_dom"/>
</dbReference>
<dbReference type="Pfam" id="PF02811">
    <property type="entry name" value="PHP"/>
    <property type="match status" value="1"/>
</dbReference>
<dbReference type="Pfam" id="PF13263">
    <property type="entry name" value="PHP_C"/>
    <property type="match status" value="1"/>
</dbReference>
<dbReference type="Gene3D" id="3.20.20.140">
    <property type="entry name" value="Metal-dependent hydrolases"/>
    <property type="match status" value="1"/>
</dbReference>